<protein>
    <submittedName>
        <fullName evidence="3">Glycerate kinase</fullName>
    </submittedName>
</protein>
<dbReference type="InterPro" id="IPR025286">
    <property type="entry name" value="MOFRL_assoc_dom"/>
</dbReference>
<dbReference type="SUPFAM" id="SSF82544">
    <property type="entry name" value="GckA/TtuD-like"/>
    <property type="match status" value="1"/>
</dbReference>
<dbReference type="AlphaFoldDB" id="A0A2H0UQK1"/>
<dbReference type="Gene3D" id="3.40.1480.10">
    <property type="entry name" value="MOFRL domain"/>
    <property type="match status" value="1"/>
</dbReference>
<evidence type="ECO:0000259" key="1">
    <source>
        <dbReference type="Pfam" id="PF05161"/>
    </source>
</evidence>
<dbReference type="GO" id="GO:0005737">
    <property type="term" value="C:cytoplasm"/>
    <property type="evidence" value="ECO:0007669"/>
    <property type="project" value="TreeGrafter"/>
</dbReference>
<keyword evidence="3" id="KW-0808">Transferase</keyword>
<keyword evidence="3" id="KW-0418">Kinase</keyword>
<dbReference type="InterPro" id="IPR007835">
    <property type="entry name" value="MOFRL"/>
</dbReference>
<dbReference type="InterPro" id="IPR037035">
    <property type="entry name" value="GK-like_C_sf"/>
</dbReference>
<dbReference type="GO" id="GO:0008887">
    <property type="term" value="F:glycerate kinase activity"/>
    <property type="evidence" value="ECO:0007669"/>
    <property type="project" value="InterPro"/>
</dbReference>
<evidence type="ECO:0000313" key="4">
    <source>
        <dbReference type="Proteomes" id="UP000229615"/>
    </source>
</evidence>
<comment type="caution">
    <text evidence="3">The sequence shown here is derived from an EMBL/GenBank/DDBJ whole genome shotgun (WGS) entry which is preliminary data.</text>
</comment>
<dbReference type="InterPro" id="IPR039760">
    <property type="entry name" value="MOFRL_protein"/>
</dbReference>
<proteinExistence type="predicted"/>
<name>A0A2H0UQK1_9BACT</name>
<dbReference type="Pfam" id="PF13660">
    <property type="entry name" value="DUF4147"/>
    <property type="match status" value="1"/>
</dbReference>
<dbReference type="Gene3D" id="3.40.50.10180">
    <property type="entry name" value="Glycerate kinase, MOFRL-like N-terminal domain"/>
    <property type="match status" value="1"/>
</dbReference>
<gene>
    <name evidence="3" type="ORF">COU09_01095</name>
</gene>
<feature type="domain" description="MOFRL" evidence="1">
    <location>
        <begin position="319"/>
        <end position="420"/>
    </location>
</feature>
<sequence length="428" mass="47195">MRKIKNQRALATSPIRKDALRILEAGLEAIDTEKAIKKNIKITKKELIVKHQSYSLENVENIYLVGVGKCVIDAAQVLEKKLKRRLKGGIVYGTNKNEIKKYKKLKLLTGNHPTPKEENVQNSQEILDFLKNTTEKDLVLFLISGGGSSLLCLPIDKDCTTEQRVFNELTEKGAIIEELNTVRKHISKARGGRLAEAAYPSRVISIVFSDVPGDDLGFISSGPTYKDKTTVEDAKKVLEKYSVTGVDQLLMETPKDDKYFDNAAHILFISNKDALAAMKTEAQRLGYNTEIKSTTLKGEAREIGARIGRALDILTESTCFLYGGETTVKIGGRGRGGRNQEVSLGALSEMQEPELVVSFASDGLDNTDAAGALADFQSLNLAKEKNLNIRDYLEKNDSYDFFKALDDQLITGPTGSNVSDLIIALKKC</sequence>
<reference evidence="4" key="1">
    <citation type="submission" date="2017-09" db="EMBL/GenBank/DDBJ databases">
        <title>Depth-based differentiation of microbial function through sediment-hosted aquifers and enrichment of novel symbionts in the deep terrestrial subsurface.</title>
        <authorList>
            <person name="Probst A.J."/>
            <person name="Ladd B."/>
            <person name="Jarett J.K."/>
            <person name="Geller-Mcgrath D.E."/>
            <person name="Sieber C.M.K."/>
            <person name="Emerson J.B."/>
            <person name="Anantharaman K."/>
            <person name="Thomas B.C."/>
            <person name="Malmstrom R."/>
            <person name="Stieglmeier M."/>
            <person name="Klingl A."/>
            <person name="Woyke T."/>
            <person name="Ryan C.M."/>
            <person name="Banfield J.F."/>
        </authorList>
    </citation>
    <scope>NUCLEOTIDE SEQUENCE [LARGE SCALE GENOMIC DNA]</scope>
</reference>
<organism evidence="3 4">
    <name type="scientific">Candidatus Harrisonbacteria bacterium CG10_big_fil_rev_8_21_14_0_10_44_23</name>
    <dbReference type="NCBI Taxonomy" id="1974585"/>
    <lineage>
        <taxon>Bacteria</taxon>
        <taxon>Candidatus Harrisoniibacteriota</taxon>
    </lineage>
</organism>
<dbReference type="PANTHER" id="PTHR12227:SF0">
    <property type="entry name" value="GLYCERATE KINASE"/>
    <property type="match status" value="1"/>
</dbReference>
<evidence type="ECO:0000313" key="3">
    <source>
        <dbReference type="EMBL" id="PIR88670.1"/>
    </source>
</evidence>
<dbReference type="EMBL" id="PFBB01000012">
    <property type="protein sequence ID" value="PIR88670.1"/>
    <property type="molecule type" value="Genomic_DNA"/>
</dbReference>
<feature type="domain" description="MOFRL-associated" evidence="2">
    <location>
        <begin position="19"/>
        <end position="244"/>
    </location>
</feature>
<dbReference type="Pfam" id="PF05161">
    <property type="entry name" value="MOFRL"/>
    <property type="match status" value="1"/>
</dbReference>
<dbReference type="PANTHER" id="PTHR12227">
    <property type="entry name" value="GLYCERATE KINASE"/>
    <property type="match status" value="1"/>
</dbReference>
<dbReference type="InterPro" id="IPR038614">
    <property type="entry name" value="GK_N_sf"/>
</dbReference>
<evidence type="ECO:0000259" key="2">
    <source>
        <dbReference type="Pfam" id="PF13660"/>
    </source>
</evidence>
<dbReference type="Proteomes" id="UP000229615">
    <property type="component" value="Unassembled WGS sequence"/>
</dbReference>
<accession>A0A2H0UQK1</accession>